<dbReference type="EMBL" id="JAGMVJ010000016">
    <property type="protein sequence ID" value="KAH7079574.1"/>
    <property type="molecule type" value="Genomic_DNA"/>
</dbReference>
<keyword evidence="4" id="KW-1185">Reference proteome</keyword>
<feature type="compositionally biased region" description="Polar residues" evidence="1">
    <location>
        <begin position="245"/>
        <end position="275"/>
    </location>
</feature>
<protein>
    <recommendedName>
        <fullName evidence="2">WW domain-containing protein</fullName>
    </recommendedName>
</protein>
<feature type="compositionally biased region" description="Basic and acidic residues" evidence="1">
    <location>
        <begin position="401"/>
        <end position="412"/>
    </location>
</feature>
<accession>A0A8K0VUX0</accession>
<feature type="region of interest" description="Disordered" evidence="1">
    <location>
        <begin position="1"/>
        <end position="25"/>
    </location>
</feature>
<dbReference type="CDD" id="cd00201">
    <property type="entry name" value="WW"/>
    <property type="match status" value="1"/>
</dbReference>
<gene>
    <name evidence="3" type="ORF">FB567DRAFT_551992</name>
</gene>
<sequence>MRPRDKAPAAGPCRQDRVLNTTQRGRQMELKTECQLQPHPPMARVQEQVPFPAKAAPGPIGKPFAAAVERQSHLDSPGGSCSLPGSPKRRKHTSAVCQLVMTPAPSAARRRSRAHTPRQMSGWTEMQQRSVQARMSTDGSDKQQARAPSPTREAHTGGDSIKDDGDDAPPVQKAAAAAPDRMATAIPGAEVPLPYEDAPPLPDEPPPDHEDDGWQAMWDESAHAYYFFNRRTGVSQWDNPRVPAATTNTHGSYDRTPSSGATLPSTAGAPGTSSPPKRKWGGYNPAIHGSYDPNADYARAAEEEEDEGEDSSAAFPGLPGVGTPGYVAQAHFNRFTGKFQQADAGPELHNDENKSKRQMTAFFDVDAAANSHDGRSLKAERRGKTLSKKELKAFKEKRHSKKEEKRRAWLRD</sequence>
<feature type="compositionally biased region" description="Low complexity" evidence="1">
    <location>
        <begin position="168"/>
        <end position="185"/>
    </location>
</feature>
<proteinExistence type="predicted"/>
<feature type="compositionally biased region" description="Low complexity" evidence="1">
    <location>
        <begin position="76"/>
        <end position="86"/>
    </location>
</feature>
<feature type="domain" description="WW" evidence="2">
    <location>
        <begin position="208"/>
        <end position="242"/>
    </location>
</feature>
<feature type="region of interest" description="Disordered" evidence="1">
    <location>
        <begin position="236"/>
        <end position="320"/>
    </location>
</feature>
<name>A0A8K0VUX0_9PLEO</name>
<feature type="region of interest" description="Disordered" evidence="1">
    <location>
        <begin position="367"/>
        <end position="412"/>
    </location>
</feature>
<dbReference type="SUPFAM" id="SSF51045">
    <property type="entry name" value="WW domain"/>
    <property type="match status" value="1"/>
</dbReference>
<comment type="caution">
    <text evidence="3">The sequence shown here is derived from an EMBL/GenBank/DDBJ whole genome shotgun (WGS) entry which is preliminary data.</text>
</comment>
<evidence type="ECO:0000256" key="1">
    <source>
        <dbReference type="SAM" id="MobiDB-lite"/>
    </source>
</evidence>
<reference evidence="3" key="1">
    <citation type="journal article" date="2021" name="Nat. Commun.">
        <title>Genetic determinants of endophytism in the Arabidopsis root mycobiome.</title>
        <authorList>
            <person name="Mesny F."/>
            <person name="Miyauchi S."/>
            <person name="Thiergart T."/>
            <person name="Pickel B."/>
            <person name="Atanasova L."/>
            <person name="Karlsson M."/>
            <person name="Huettel B."/>
            <person name="Barry K.W."/>
            <person name="Haridas S."/>
            <person name="Chen C."/>
            <person name="Bauer D."/>
            <person name="Andreopoulos W."/>
            <person name="Pangilinan J."/>
            <person name="LaButti K."/>
            <person name="Riley R."/>
            <person name="Lipzen A."/>
            <person name="Clum A."/>
            <person name="Drula E."/>
            <person name="Henrissat B."/>
            <person name="Kohler A."/>
            <person name="Grigoriev I.V."/>
            <person name="Martin F.M."/>
            <person name="Hacquard S."/>
        </authorList>
    </citation>
    <scope>NUCLEOTIDE SEQUENCE</scope>
    <source>
        <strain evidence="3">MPI-SDFR-AT-0120</strain>
    </source>
</reference>
<feature type="region of interest" description="Disordered" evidence="1">
    <location>
        <begin position="53"/>
        <end position="214"/>
    </location>
</feature>
<dbReference type="InterPro" id="IPR036020">
    <property type="entry name" value="WW_dom_sf"/>
</dbReference>
<feature type="compositionally biased region" description="Low complexity" evidence="1">
    <location>
        <begin position="53"/>
        <end position="67"/>
    </location>
</feature>
<feature type="compositionally biased region" description="Basic and acidic residues" evidence="1">
    <location>
        <begin position="152"/>
        <end position="163"/>
    </location>
</feature>
<feature type="compositionally biased region" description="Basic and acidic residues" evidence="1">
    <location>
        <begin position="372"/>
        <end position="394"/>
    </location>
</feature>
<evidence type="ECO:0000313" key="4">
    <source>
        <dbReference type="Proteomes" id="UP000813461"/>
    </source>
</evidence>
<dbReference type="InterPro" id="IPR001202">
    <property type="entry name" value="WW_dom"/>
</dbReference>
<evidence type="ECO:0000259" key="2">
    <source>
        <dbReference type="PROSITE" id="PS50020"/>
    </source>
</evidence>
<dbReference type="OrthoDB" id="2444812at2759"/>
<organism evidence="3 4">
    <name type="scientific">Paraphoma chrysanthemicola</name>
    <dbReference type="NCBI Taxonomy" id="798071"/>
    <lineage>
        <taxon>Eukaryota</taxon>
        <taxon>Fungi</taxon>
        <taxon>Dikarya</taxon>
        <taxon>Ascomycota</taxon>
        <taxon>Pezizomycotina</taxon>
        <taxon>Dothideomycetes</taxon>
        <taxon>Pleosporomycetidae</taxon>
        <taxon>Pleosporales</taxon>
        <taxon>Pleosporineae</taxon>
        <taxon>Phaeosphaeriaceae</taxon>
        <taxon>Paraphoma</taxon>
    </lineage>
</organism>
<dbReference type="Pfam" id="PF00397">
    <property type="entry name" value="WW"/>
    <property type="match status" value="1"/>
</dbReference>
<dbReference type="PROSITE" id="PS01159">
    <property type="entry name" value="WW_DOMAIN_1"/>
    <property type="match status" value="1"/>
</dbReference>
<evidence type="ECO:0000313" key="3">
    <source>
        <dbReference type="EMBL" id="KAH7079574.1"/>
    </source>
</evidence>
<dbReference type="Proteomes" id="UP000813461">
    <property type="component" value="Unassembled WGS sequence"/>
</dbReference>
<dbReference type="AlphaFoldDB" id="A0A8K0VUX0"/>
<dbReference type="Gene3D" id="2.20.70.10">
    <property type="match status" value="1"/>
</dbReference>
<dbReference type="PROSITE" id="PS50020">
    <property type="entry name" value="WW_DOMAIN_2"/>
    <property type="match status" value="1"/>
</dbReference>
<feature type="compositionally biased region" description="Polar residues" evidence="1">
    <location>
        <begin position="118"/>
        <end position="138"/>
    </location>
</feature>